<keyword evidence="3" id="KW-1003">Cell membrane</keyword>
<evidence type="ECO:0000256" key="5">
    <source>
        <dbReference type="ARBA" id="ARBA00022692"/>
    </source>
</evidence>
<keyword evidence="6" id="KW-0029">Amino-acid transport</keyword>
<dbReference type="GO" id="GO:0015188">
    <property type="term" value="F:L-isoleucine transmembrane transporter activity"/>
    <property type="evidence" value="ECO:0007669"/>
    <property type="project" value="TreeGrafter"/>
</dbReference>
<dbReference type="PANTHER" id="PTHR11795:SF371">
    <property type="entry name" value="HIGH-AFFINITY BRANCHED-CHAIN AMINO ACID TRANSPORT SYSTEM PERMEASE PROTEIN LIVH"/>
    <property type="match status" value="1"/>
</dbReference>
<feature type="transmembrane region" description="Helical" evidence="10">
    <location>
        <begin position="217"/>
        <end position="250"/>
    </location>
</feature>
<evidence type="ECO:0000256" key="10">
    <source>
        <dbReference type="SAM" id="Phobius"/>
    </source>
</evidence>
<evidence type="ECO:0008006" key="13">
    <source>
        <dbReference type="Google" id="ProtNLM"/>
    </source>
</evidence>
<feature type="transmembrane region" description="Helical" evidence="10">
    <location>
        <begin position="186"/>
        <end position="205"/>
    </location>
</feature>
<dbReference type="RefSeq" id="WP_007689141.1">
    <property type="nucleotide sequence ID" value="NZ_BAYX01000003.1"/>
</dbReference>
<dbReference type="PANTHER" id="PTHR11795">
    <property type="entry name" value="BRANCHED-CHAIN AMINO ACID TRANSPORT SYSTEM PERMEASE PROTEIN LIVH"/>
    <property type="match status" value="1"/>
</dbReference>
<evidence type="ECO:0000313" key="12">
    <source>
        <dbReference type="Proteomes" id="UP000026941"/>
    </source>
</evidence>
<feature type="transmembrane region" description="Helical" evidence="10">
    <location>
        <begin position="262"/>
        <end position="284"/>
    </location>
</feature>
<organism evidence="11 12">
    <name type="scientific">Rhizobium rhizogenes NBRC 13257</name>
    <dbReference type="NCBI Taxonomy" id="1220581"/>
    <lineage>
        <taxon>Bacteria</taxon>
        <taxon>Pseudomonadati</taxon>
        <taxon>Pseudomonadota</taxon>
        <taxon>Alphaproteobacteria</taxon>
        <taxon>Hyphomicrobiales</taxon>
        <taxon>Rhizobiaceae</taxon>
        <taxon>Rhizobium/Agrobacterium group</taxon>
        <taxon>Rhizobium</taxon>
    </lineage>
</organism>
<comment type="caution">
    <text evidence="11">The sequence shown here is derived from an EMBL/GenBank/DDBJ whole genome shotgun (WGS) entry which is preliminary data.</text>
</comment>
<dbReference type="GeneID" id="86851037"/>
<evidence type="ECO:0000313" key="11">
    <source>
        <dbReference type="EMBL" id="GAJ92079.1"/>
    </source>
</evidence>
<feature type="transmembrane region" description="Helical" evidence="10">
    <location>
        <begin position="91"/>
        <end position="110"/>
    </location>
</feature>
<dbReference type="GO" id="GO:0042941">
    <property type="term" value="P:D-alanine transmembrane transport"/>
    <property type="evidence" value="ECO:0007669"/>
    <property type="project" value="TreeGrafter"/>
</dbReference>
<dbReference type="GO" id="GO:0005304">
    <property type="term" value="F:L-valine transmembrane transporter activity"/>
    <property type="evidence" value="ECO:0007669"/>
    <property type="project" value="TreeGrafter"/>
</dbReference>
<evidence type="ECO:0000256" key="8">
    <source>
        <dbReference type="ARBA" id="ARBA00023136"/>
    </source>
</evidence>
<name>A0AA87U3D8_RHIRH</name>
<gene>
    <name evidence="11" type="ORF">RRH01S_03_01480</name>
</gene>
<feature type="transmembrane region" description="Helical" evidence="10">
    <location>
        <begin position="137"/>
        <end position="155"/>
    </location>
</feature>
<keyword evidence="7 10" id="KW-1133">Transmembrane helix</keyword>
<dbReference type="InterPro" id="IPR001851">
    <property type="entry name" value="ABC_transp_permease"/>
</dbReference>
<accession>A0AA87U3D8</accession>
<dbReference type="AlphaFoldDB" id="A0AA87U3D8"/>
<dbReference type="Pfam" id="PF02653">
    <property type="entry name" value="BPD_transp_2"/>
    <property type="match status" value="1"/>
</dbReference>
<keyword evidence="5 10" id="KW-0812">Transmembrane</keyword>
<dbReference type="GO" id="GO:1903806">
    <property type="term" value="P:L-isoleucine import across plasma membrane"/>
    <property type="evidence" value="ECO:0007669"/>
    <property type="project" value="TreeGrafter"/>
</dbReference>
<evidence type="ECO:0000256" key="1">
    <source>
        <dbReference type="ARBA" id="ARBA00004651"/>
    </source>
</evidence>
<reference evidence="11 12" key="1">
    <citation type="submission" date="2014-05" db="EMBL/GenBank/DDBJ databases">
        <title>Whole genome shotgun sequence of Rhizobium rhizogenes NBRC 13257.</title>
        <authorList>
            <person name="Katano-Makiyama Y."/>
            <person name="Hosoyama A."/>
            <person name="Hashimoto M."/>
            <person name="Hosoyama Y."/>
            <person name="Noguchi M."/>
            <person name="Tsuchikane K."/>
            <person name="Kimura A."/>
            <person name="Ohji S."/>
            <person name="Ichikawa N."/>
            <person name="Yamazoe A."/>
            <person name="Fujita N."/>
        </authorList>
    </citation>
    <scope>NUCLEOTIDE SEQUENCE [LARGE SCALE GENOMIC DNA]</scope>
    <source>
        <strain evidence="11 12">NBRC 13257</strain>
    </source>
</reference>
<dbReference type="EMBL" id="BAYX01000003">
    <property type="protein sequence ID" value="GAJ92079.1"/>
    <property type="molecule type" value="Genomic_DNA"/>
</dbReference>
<evidence type="ECO:0000256" key="2">
    <source>
        <dbReference type="ARBA" id="ARBA00022448"/>
    </source>
</evidence>
<dbReference type="GO" id="GO:0015192">
    <property type="term" value="F:L-phenylalanine transmembrane transporter activity"/>
    <property type="evidence" value="ECO:0007669"/>
    <property type="project" value="TreeGrafter"/>
</dbReference>
<evidence type="ECO:0000256" key="7">
    <source>
        <dbReference type="ARBA" id="ARBA00022989"/>
    </source>
</evidence>
<dbReference type="Proteomes" id="UP000026941">
    <property type="component" value="Unassembled WGS sequence"/>
</dbReference>
<dbReference type="GO" id="GO:0015190">
    <property type="term" value="F:L-leucine transmembrane transporter activity"/>
    <property type="evidence" value="ECO:0007669"/>
    <property type="project" value="TreeGrafter"/>
</dbReference>
<feature type="transmembrane region" description="Helical" evidence="10">
    <location>
        <begin position="12"/>
        <end position="29"/>
    </location>
</feature>
<evidence type="ECO:0000256" key="6">
    <source>
        <dbReference type="ARBA" id="ARBA00022970"/>
    </source>
</evidence>
<protein>
    <recommendedName>
        <fullName evidence="13">Branched-chain amino acid ABC transporter permease</fullName>
    </recommendedName>
</protein>
<comment type="similarity">
    <text evidence="9">Belongs to the binding-protein-dependent transport system permease family. LivHM subfamily.</text>
</comment>
<feature type="transmembrane region" description="Helical" evidence="10">
    <location>
        <begin position="57"/>
        <end position="79"/>
    </location>
</feature>
<sequence length="297" mass="30949">MVQFVVDVLLRASDLVLIAVGMSAIYSLMKFPNIAVAQYAASGAFIALVLQRSGIPIVVAAIIAVLCVGVAAVALNELLFNRMLKISSSTAMIGSLAVSMLVSAVFLLAIGPNPTRFSLPITRPFRVLGARMTENQLASLSITTGAILCFALLLFRTDLGRCMRATATNGLLAEATGIDTRRTRNAVVLISGMLAALGGICLTLKGEINIQTGLDLLLPVFSAAILGGLGNPLGAAAGAVVIALAETLITGINFGTAFGRDLLFMPAAYATAGSFVLLVVTLIWRPRGLFVSEVKRV</sequence>
<proteinExistence type="inferred from homology"/>
<dbReference type="InterPro" id="IPR052157">
    <property type="entry name" value="BCAA_transport_permease"/>
</dbReference>
<keyword evidence="8 10" id="KW-0472">Membrane</keyword>
<keyword evidence="2" id="KW-0813">Transport</keyword>
<dbReference type="GO" id="GO:0015808">
    <property type="term" value="P:L-alanine transport"/>
    <property type="evidence" value="ECO:0007669"/>
    <property type="project" value="TreeGrafter"/>
</dbReference>
<evidence type="ECO:0000256" key="4">
    <source>
        <dbReference type="ARBA" id="ARBA00022519"/>
    </source>
</evidence>
<dbReference type="GO" id="GO:0005886">
    <property type="term" value="C:plasma membrane"/>
    <property type="evidence" value="ECO:0007669"/>
    <property type="project" value="UniProtKB-SubCell"/>
</dbReference>
<evidence type="ECO:0000256" key="9">
    <source>
        <dbReference type="ARBA" id="ARBA00037998"/>
    </source>
</evidence>
<evidence type="ECO:0000256" key="3">
    <source>
        <dbReference type="ARBA" id="ARBA00022475"/>
    </source>
</evidence>
<comment type="subcellular location">
    <subcellularLocation>
        <location evidence="1">Cell membrane</location>
        <topology evidence="1">Multi-pass membrane protein</topology>
    </subcellularLocation>
</comment>
<keyword evidence="4" id="KW-0997">Cell inner membrane</keyword>
<dbReference type="CDD" id="cd06582">
    <property type="entry name" value="TM_PBP1_LivH_like"/>
    <property type="match status" value="1"/>
</dbReference>